<dbReference type="Proteomes" id="UP000811282">
    <property type="component" value="Unassembled WGS sequence"/>
</dbReference>
<dbReference type="PANTHER" id="PTHR37483">
    <property type="entry name" value="UPF0125 PROTEIN RATB"/>
    <property type="match status" value="1"/>
</dbReference>
<dbReference type="InterPro" id="IPR037021">
    <property type="entry name" value="RnfH_sf"/>
</dbReference>
<gene>
    <name evidence="3" type="ORF">JZM24_08990</name>
</gene>
<dbReference type="SUPFAM" id="SSF54285">
    <property type="entry name" value="MoaD/ThiS"/>
    <property type="match status" value="1"/>
</dbReference>
<dbReference type="Pfam" id="PF03658">
    <property type="entry name" value="Ub-RnfH"/>
    <property type="match status" value="1"/>
</dbReference>
<sequence length="94" mass="10859">MPDIRVEVVYALPERQYLRQLVLEEGSTLEQAIRASGLLDLRQDIDLSVNKVGIFSRPAKLADTLSDGDRVEIYRPLLIDPKELRRQRADRTRK</sequence>
<dbReference type="InterPro" id="IPR016155">
    <property type="entry name" value="Mopterin_synth/thiamin_S_b"/>
</dbReference>
<evidence type="ECO:0000256" key="1">
    <source>
        <dbReference type="ARBA" id="ARBA00010645"/>
    </source>
</evidence>
<dbReference type="NCBIfam" id="NF002490">
    <property type="entry name" value="PRK01777.1"/>
    <property type="match status" value="1"/>
</dbReference>
<dbReference type="HAMAP" id="MF_00460">
    <property type="entry name" value="UPF0125_RnfH"/>
    <property type="match status" value="1"/>
</dbReference>
<protein>
    <recommendedName>
        <fullName evidence="2">UPF0125 protein JZM24_08990</fullName>
    </recommendedName>
</protein>
<dbReference type="Gene3D" id="3.10.20.280">
    <property type="entry name" value="RnfH-like"/>
    <property type="match status" value="1"/>
</dbReference>
<comment type="caution">
    <text evidence="3">The sequence shown here is derived from an EMBL/GenBank/DDBJ whole genome shotgun (WGS) entry which is preliminary data.</text>
</comment>
<dbReference type="PANTHER" id="PTHR37483:SF1">
    <property type="entry name" value="UPF0125 PROTEIN RATB"/>
    <property type="match status" value="1"/>
</dbReference>
<dbReference type="InterPro" id="IPR005346">
    <property type="entry name" value="RnfH"/>
</dbReference>
<evidence type="ECO:0000313" key="3">
    <source>
        <dbReference type="EMBL" id="MBT9432226.1"/>
    </source>
</evidence>
<keyword evidence="4" id="KW-1185">Reference proteome</keyword>
<proteinExistence type="inferred from homology"/>
<reference evidence="3 4" key="1">
    <citation type="journal article" date="2021" name="Genome Biol. Evol.">
        <title>The evolution of interdependence in a four-way mealybug symbiosis.</title>
        <authorList>
            <person name="Garber A.I."/>
            <person name="Kupper M."/>
            <person name="Laetsch D.R."/>
            <person name="Weldon S.R."/>
            <person name="Ladinsky M.S."/>
            <person name="Bjorkman P.J."/>
            <person name="McCutcheon J.P."/>
        </authorList>
    </citation>
    <scope>NUCLEOTIDE SEQUENCE [LARGE SCALE GENOMIC DNA]</scope>
    <source>
        <strain evidence="3">SOD</strain>
    </source>
</reference>
<accession>A0ABS5YB49</accession>
<evidence type="ECO:0000256" key="2">
    <source>
        <dbReference type="HAMAP-Rule" id="MF_00460"/>
    </source>
</evidence>
<dbReference type="RefSeq" id="WP_215669395.1">
    <property type="nucleotide sequence ID" value="NZ_JAFJYC010000001.1"/>
</dbReference>
<name>A0ABS5YB49_9GAMM</name>
<evidence type="ECO:0000313" key="4">
    <source>
        <dbReference type="Proteomes" id="UP000811282"/>
    </source>
</evidence>
<organism evidence="3 4">
    <name type="scientific">Candidatus Sodalis endolongispinus</name>
    <dbReference type="NCBI Taxonomy" id="2812662"/>
    <lineage>
        <taxon>Bacteria</taxon>
        <taxon>Pseudomonadati</taxon>
        <taxon>Pseudomonadota</taxon>
        <taxon>Gammaproteobacteria</taxon>
        <taxon>Enterobacterales</taxon>
        <taxon>Bruguierivoracaceae</taxon>
        <taxon>Sodalis</taxon>
    </lineage>
</organism>
<comment type="similarity">
    <text evidence="1 2">Belongs to the UPF0125 (RnfH) family.</text>
</comment>
<dbReference type="EMBL" id="JAFJYC010000001">
    <property type="protein sequence ID" value="MBT9432226.1"/>
    <property type="molecule type" value="Genomic_DNA"/>
</dbReference>